<proteinExistence type="predicted"/>
<comment type="caution">
    <text evidence="3">The sequence shown here is derived from an EMBL/GenBank/DDBJ whole genome shotgun (WGS) entry which is preliminary data.</text>
</comment>
<reference evidence="3 4" key="1">
    <citation type="submission" date="2019-02" db="EMBL/GenBank/DDBJ databases">
        <title>Siculibacillus lacustris gen. nov., sp. nov., a new rosette-forming bacterium isolated from a freshwater crater lake (Lake St. Ana, Romania).</title>
        <authorList>
            <person name="Felfoldi T."/>
            <person name="Marton Z."/>
            <person name="Szabo A."/>
            <person name="Mentes A."/>
            <person name="Boka K."/>
            <person name="Marialigeti K."/>
            <person name="Mathe I."/>
            <person name="Koncz M."/>
            <person name="Schumann P."/>
            <person name="Toth E."/>
        </authorList>
    </citation>
    <scope>NUCLEOTIDE SEQUENCE [LARGE SCALE GENOMIC DNA]</scope>
    <source>
        <strain evidence="3 4">SA-279</strain>
    </source>
</reference>
<feature type="compositionally biased region" description="Basic residues" evidence="1">
    <location>
        <begin position="31"/>
        <end position="43"/>
    </location>
</feature>
<name>A0A4Q9VWH3_9HYPH</name>
<evidence type="ECO:0000259" key="2">
    <source>
        <dbReference type="Pfam" id="PF12680"/>
    </source>
</evidence>
<feature type="region of interest" description="Disordered" evidence="1">
    <location>
        <begin position="1"/>
        <end position="61"/>
    </location>
</feature>
<gene>
    <name evidence="3" type="ORF">EYW49_06175</name>
</gene>
<dbReference type="Proteomes" id="UP000292781">
    <property type="component" value="Unassembled WGS sequence"/>
</dbReference>
<dbReference type="Gene3D" id="3.10.450.50">
    <property type="match status" value="1"/>
</dbReference>
<sequence length="240" mass="26655">MLHHRARLGLRLQADAGDQTRLQQRDLPPHERRHGPRLRRRARRGFDRREGPGDLRNGPRRRLGSALEIGTARLWRCGIRALADRCDHVTGAADRRPAPPTKDLRVTATIDLASDATTSVAAARALLDRWVTLFNAGDLAALTALYADDATLHGTTSPLLFVGRTQIGGYFSGLSEVEMGEAVMQALTGGEVMVSGLYDFHRPRGTRETRIPARFSLLVGERNGLWCVLHHHSSVRPERR</sequence>
<dbReference type="Pfam" id="PF12680">
    <property type="entry name" value="SnoaL_2"/>
    <property type="match status" value="1"/>
</dbReference>
<dbReference type="AlphaFoldDB" id="A0A4Q9VWH3"/>
<evidence type="ECO:0000313" key="4">
    <source>
        <dbReference type="Proteomes" id="UP000292781"/>
    </source>
</evidence>
<dbReference type="InterPro" id="IPR037401">
    <property type="entry name" value="SnoaL-like"/>
</dbReference>
<organism evidence="3 4">
    <name type="scientific">Siculibacillus lacustris</name>
    <dbReference type="NCBI Taxonomy" id="1549641"/>
    <lineage>
        <taxon>Bacteria</taxon>
        <taxon>Pseudomonadati</taxon>
        <taxon>Pseudomonadota</taxon>
        <taxon>Alphaproteobacteria</taxon>
        <taxon>Hyphomicrobiales</taxon>
        <taxon>Ancalomicrobiaceae</taxon>
        <taxon>Siculibacillus</taxon>
    </lineage>
</organism>
<feature type="domain" description="SnoaL-like" evidence="2">
    <location>
        <begin position="128"/>
        <end position="212"/>
    </location>
</feature>
<keyword evidence="4" id="KW-1185">Reference proteome</keyword>
<evidence type="ECO:0000313" key="3">
    <source>
        <dbReference type="EMBL" id="TBW39455.1"/>
    </source>
</evidence>
<dbReference type="InterPro" id="IPR032710">
    <property type="entry name" value="NTF2-like_dom_sf"/>
</dbReference>
<dbReference type="SUPFAM" id="SSF54427">
    <property type="entry name" value="NTF2-like"/>
    <property type="match status" value="1"/>
</dbReference>
<dbReference type="EMBL" id="SJFN01000007">
    <property type="protein sequence ID" value="TBW39455.1"/>
    <property type="molecule type" value="Genomic_DNA"/>
</dbReference>
<protein>
    <submittedName>
        <fullName evidence="3">DUF4440 domain-containing protein</fullName>
    </submittedName>
</protein>
<accession>A0A4Q9VWH3</accession>
<feature type="compositionally biased region" description="Basic and acidic residues" evidence="1">
    <location>
        <begin position="44"/>
        <end position="53"/>
    </location>
</feature>
<dbReference type="OrthoDB" id="953853at2"/>
<evidence type="ECO:0000256" key="1">
    <source>
        <dbReference type="SAM" id="MobiDB-lite"/>
    </source>
</evidence>